<dbReference type="SUPFAM" id="SSF140591">
    <property type="entry name" value="Type III secretion system domain"/>
    <property type="match status" value="2"/>
</dbReference>
<evidence type="ECO:0000313" key="2">
    <source>
        <dbReference type="EMBL" id="AZE49999.1"/>
    </source>
</evidence>
<dbReference type="GO" id="GO:0030254">
    <property type="term" value="P:protein secretion by the type III secretion system"/>
    <property type="evidence" value="ECO:0007669"/>
    <property type="project" value="InterPro"/>
</dbReference>
<accession>A0A3G7TUM2</accession>
<dbReference type="Proteomes" id="UP000268048">
    <property type="component" value="Chromosome"/>
</dbReference>
<dbReference type="NCBIfam" id="TIGR02568">
    <property type="entry name" value="LcrE"/>
    <property type="match status" value="1"/>
</dbReference>
<dbReference type="GO" id="GO:0050709">
    <property type="term" value="P:negative regulation of protein secretion"/>
    <property type="evidence" value="ECO:0007669"/>
    <property type="project" value="InterPro"/>
</dbReference>
<dbReference type="InterPro" id="IPR010812">
    <property type="entry name" value="HrpJ-like"/>
</dbReference>
<evidence type="ECO:0000313" key="3">
    <source>
        <dbReference type="Proteomes" id="UP000268048"/>
    </source>
</evidence>
<dbReference type="Gene3D" id="1.20.1280.80">
    <property type="match status" value="1"/>
</dbReference>
<dbReference type="GO" id="GO:0019867">
    <property type="term" value="C:outer membrane"/>
    <property type="evidence" value="ECO:0007669"/>
    <property type="project" value="InterPro"/>
</dbReference>
<protein>
    <submittedName>
        <fullName evidence="2">Type III secretion cytoplasmic protein (YscL)</fullName>
    </submittedName>
</protein>
<sequence length="370" mass="41414">MSPLPMITKTDSASIKPTPLIQNPAPRPLPGATQVFPAQSALELARTEFDTQAMGLDFMPTEISGDALSETLENMGFTLGSYKQAAGRGTSDGKSERPRTRAMLQQLIKHVTATAAAQMEDLHKHIPAIDEASDLLGYMGDKGLDAGEMALLLGSALGRKNLGGAQRKRLEDALSAVMDDDEWTLKLFNRLEFGSTGQNSFLALKQLYQRATSRRTRLVQWFEEFRQLHDRQRKLKTLIRTLAFELSAEGPAMDARLGSVITDLKRIMLFFGMEDHCHRVARTLAIDGLDGDGVIGTLLEIVQQSWMHVDWLEQQTSRQVPDARGQYAYVRQMGELVKLMTDECFEDDEQRKMITEVFSEYQEKLSDQGL</sequence>
<name>A0A3G7TUM2_9PSED</name>
<dbReference type="NCBIfam" id="TIGR02511">
    <property type="entry name" value="type_III_tyeA"/>
    <property type="match status" value="1"/>
</dbReference>
<proteinExistence type="predicted"/>
<organism evidence="2 3">
    <name type="scientific">Pseudomonas chlororaphis</name>
    <dbReference type="NCBI Taxonomy" id="587753"/>
    <lineage>
        <taxon>Bacteria</taxon>
        <taxon>Pseudomonadati</taxon>
        <taxon>Pseudomonadota</taxon>
        <taxon>Gammaproteobacteria</taxon>
        <taxon>Pseudomonadales</taxon>
        <taxon>Pseudomonadaceae</taxon>
        <taxon>Pseudomonas</taxon>
    </lineage>
</organism>
<gene>
    <name evidence="2" type="ORF">C4K04_4335</name>
</gene>
<dbReference type="InterPro" id="IPR013401">
    <property type="entry name" value="T3SS_LcrE"/>
</dbReference>
<dbReference type="InterPro" id="IPR013351">
    <property type="entry name" value="T3SS_TyeA-rel"/>
</dbReference>
<dbReference type="EMBL" id="CP027753">
    <property type="protein sequence ID" value="AZE49999.1"/>
    <property type="molecule type" value="Genomic_DNA"/>
</dbReference>
<dbReference type="GO" id="GO:0009986">
    <property type="term" value="C:cell surface"/>
    <property type="evidence" value="ECO:0007669"/>
    <property type="project" value="InterPro"/>
</dbReference>
<feature type="domain" description="Hypersensitivity response secretion-like HrpJ" evidence="1">
    <location>
        <begin position="68"/>
        <end position="226"/>
    </location>
</feature>
<dbReference type="AlphaFoldDB" id="A0A3G7TUM2"/>
<evidence type="ECO:0000259" key="1">
    <source>
        <dbReference type="Pfam" id="PF07201"/>
    </source>
</evidence>
<reference evidence="2 3" key="1">
    <citation type="submission" date="2018-03" db="EMBL/GenBank/DDBJ databases">
        <title>Diversity of phytobeneficial traits revealed by whole-genome analysis of worldwide-isolated phenazine-producing Pseudomonas spp.</title>
        <authorList>
            <person name="Biessy A."/>
            <person name="Novinscak A."/>
            <person name="Blom J."/>
            <person name="Leger G."/>
            <person name="Thomashow L.S."/>
            <person name="Cazorla F.M."/>
            <person name="Josic D."/>
            <person name="Filion M."/>
        </authorList>
    </citation>
    <scope>NUCLEOTIDE SEQUENCE [LARGE SCALE GENOMIC DNA]</scope>
    <source>
        <strain evidence="2 3">B25</strain>
    </source>
</reference>
<dbReference type="Pfam" id="PF07201">
    <property type="entry name" value="HrpJ"/>
    <property type="match status" value="1"/>
</dbReference>
<dbReference type="InterPro" id="IPR038347">
    <property type="entry name" value="TyeA_sf"/>
</dbReference>